<gene>
    <name evidence="1" type="ORF">M404DRAFT_151833</name>
</gene>
<organism evidence="1 2">
    <name type="scientific">Pisolithus tinctorius Marx 270</name>
    <dbReference type="NCBI Taxonomy" id="870435"/>
    <lineage>
        <taxon>Eukaryota</taxon>
        <taxon>Fungi</taxon>
        <taxon>Dikarya</taxon>
        <taxon>Basidiomycota</taxon>
        <taxon>Agaricomycotina</taxon>
        <taxon>Agaricomycetes</taxon>
        <taxon>Agaricomycetidae</taxon>
        <taxon>Boletales</taxon>
        <taxon>Sclerodermatineae</taxon>
        <taxon>Pisolithaceae</taxon>
        <taxon>Pisolithus</taxon>
    </lineage>
</organism>
<accession>A0A0C3IVN0</accession>
<reference evidence="1 2" key="1">
    <citation type="submission" date="2014-04" db="EMBL/GenBank/DDBJ databases">
        <authorList>
            <consortium name="DOE Joint Genome Institute"/>
            <person name="Kuo A."/>
            <person name="Kohler A."/>
            <person name="Costa M.D."/>
            <person name="Nagy L.G."/>
            <person name="Floudas D."/>
            <person name="Copeland A."/>
            <person name="Barry K.W."/>
            <person name="Cichocki N."/>
            <person name="Veneault-Fourrey C."/>
            <person name="LaButti K."/>
            <person name="Lindquist E.A."/>
            <person name="Lipzen A."/>
            <person name="Lundell T."/>
            <person name="Morin E."/>
            <person name="Murat C."/>
            <person name="Sun H."/>
            <person name="Tunlid A."/>
            <person name="Henrissat B."/>
            <person name="Grigoriev I.V."/>
            <person name="Hibbett D.S."/>
            <person name="Martin F."/>
            <person name="Nordberg H.P."/>
            <person name="Cantor M.N."/>
            <person name="Hua S.X."/>
        </authorList>
    </citation>
    <scope>NUCLEOTIDE SEQUENCE [LARGE SCALE GENOMIC DNA]</scope>
    <source>
        <strain evidence="1 2">Marx 270</strain>
    </source>
</reference>
<dbReference type="AlphaFoldDB" id="A0A0C3IVN0"/>
<proteinExistence type="predicted"/>
<sequence length="157" mass="17966">MCDTVISGSTALHYLLPENTMEWTPTNLDIYVPECCYPHLRILLKHQCYEILRMHKTTPIYSQSAIASMVTWAKGNRHIDIIVSNTEVVVSLIFQFHSTAVMNFISMDHIFCAYPALTLWGLSIVNPGVVYYGNFKVRHLKMLAKYSLCGFHYVACK</sequence>
<reference evidence="2" key="2">
    <citation type="submission" date="2015-01" db="EMBL/GenBank/DDBJ databases">
        <title>Evolutionary Origins and Diversification of the Mycorrhizal Mutualists.</title>
        <authorList>
            <consortium name="DOE Joint Genome Institute"/>
            <consortium name="Mycorrhizal Genomics Consortium"/>
            <person name="Kohler A."/>
            <person name="Kuo A."/>
            <person name="Nagy L.G."/>
            <person name="Floudas D."/>
            <person name="Copeland A."/>
            <person name="Barry K.W."/>
            <person name="Cichocki N."/>
            <person name="Veneault-Fourrey C."/>
            <person name="LaButti K."/>
            <person name="Lindquist E.A."/>
            <person name="Lipzen A."/>
            <person name="Lundell T."/>
            <person name="Morin E."/>
            <person name="Murat C."/>
            <person name="Riley R."/>
            <person name="Ohm R."/>
            <person name="Sun H."/>
            <person name="Tunlid A."/>
            <person name="Henrissat B."/>
            <person name="Grigoriev I.V."/>
            <person name="Hibbett D.S."/>
            <person name="Martin F."/>
        </authorList>
    </citation>
    <scope>NUCLEOTIDE SEQUENCE [LARGE SCALE GENOMIC DNA]</scope>
    <source>
        <strain evidence="2">Marx 270</strain>
    </source>
</reference>
<evidence type="ECO:0000313" key="2">
    <source>
        <dbReference type="Proteomes" id="UP000054217"/>
    </source>
</evidence>
<dbReference type="EMBL" id="KN831993">
    <property type="protein sequence ID" value="KIO00878.1"/>
    <property type="molecule type" value="Genomic_DNA"/>
</dbReference>
<keyword evidence="2" id="KW-1185">Reference proteome</keyword>
<dbReference type="InParanoid" id="A0A0C3IVN0"/>
<name>A0A0C3IVN0_PISTI</name>
<dbReference type="HOGENOM" id="CLU_068912_3_0_1"/>
<protein>
    <submittedName>
        <fullName evidence="1">Uncharacterized protein</fullName>
    </submittedName>
</protein>
<evidence type="ECO:0000313" key="1">
    <source>
        <dbReference type="EMBL" id="KIO00878.1"/>
    </source>
</evidence>
<dbReference type="Proteomes" id="UP000054217">
    <property type="component" value="Unassembled WGS sequence"/>
</dbReference>
<dbReference type="OrthoDB" id="3183574at2759"/>